<evidence type="ECO:0000256" key="8">
    <source>
        <dbReference type="ARBA" id="ARBA00023309"/>
    </source>
</evidence>
<organism evidence="9 10">
    <name type="scientific">macacine betaherpesvirus 8</name>
    <dbReference type="NCBI Taxonomy" id="2560567"/>
    <lineage>
        <taxon>Viruses</taxon>
        <taxon>Duplodnaviria</taxon>
        <taxon>Heunggongvirae</taxon>
        <taxon>Peploviricota</taxon>
        <taxon>Herviviricetes</taxon>
        <taxon>Herpesvirales</taxon>
        <taxon>Orthoherpesviridae</taxon>
        <taxon>Betaherpesvirinae</taxon>
        <taxon>Cytomegalovirus</taxon>
        <taxon>Cytomegalovirus macacinebeta8</taxon>
    </lineage>
</organism>
<evidence type="ECO:0000313" key="10">
    <source>
        <dbReference type="Proteomes" id="UP000174965"/>
    </source>
</evidence>
<dbReference type="EMBL" id="JN227533">
    <property type="protein sequence ID" value="AEQ32248.1"/>
    <property type="molecule type" value="Genomic_DNA"/>
</dbReference>
<evidence type="ECO:0000256" key="7">
    <source>
        <dbReference type="ARBA" id="ARBA00023159"/>
    </source>
</evidence>
<accession>G8H0Q0</accession>
<keyword evidence="6" id="KW-0832">Ubl conjugation</keyword>
<keyword evidence="3" id="KW-1121">Modulation of host cell cycle by virus</keyword>
<keyword evidence="8" id="KW-1078">G1/S host cell cycle checkpoint dysregulation by virus</keyword>
<evidence type="ECO:0000256" key="1">
    <source>
        <dbReference type="ARBA" id="ARBA00004147"/>
    </source>
</evidence>
<keyword evidence="3" id="KW-0945">Host-virus interaction</keyword>
<dbReference type="InterPro" id="IPR010855">
    <property type="entry name" value="Cytomega_IE1/IE2"/>
</dbReference>
<evidence type="ECO:0000256" key="5">
    <source>
        <dbReference type="ARBA" id="ARBA00022562"/>
    </source>
</evidence>
<dbReference type="GO" id="GO:0042025">
    <property type="term" value="C:host cell nucleus"/>
    <property type="evidence" value="ECO:0007669"/>
    <property type="project" value="UniProtKB-SubCell"/>
</dbReference>
<gene>
    <name evidence="9" type="ORF">cy161_ex3</name>
</gene>
<dbReference type="GO" id="GO:0039645">
    <property type="term" value="P:symbiont-mediated perturbation of host cell cycle G1/S transition checkpoint"/>
    <property type="evidence" value="ECO:0007669"/>
    <property type="project" value="UniProtKB-KW"/>
</dbReference>
<sequence>MALQQAVDLLEKMLAQEEGKLTDINLGDPLFTPVSGDTIKSIEDIINEGEDTITLHQTIGKYIVCVLCLYFVLHHMHITYTYHHLIFSQWIKLRSEFKETDNMPLTSSENNSLTLKKCLMKHLIS</sequence>
<keyword evidence="5" id="KW-1048">Host nucleus</keyword>
<dbReference type="GO" id="GO:0039695">
    <property type="term" value="P:DNA-templated viral transcription"/>
    <property type="evidence" value="ECO:0007669"/>
    <property type="project" value="InterPro"/>
</dbReference>
<keyword evidence="2" id="KW-1017">Isopeptide bond</keyword>
<evidence type="ECO:0000256" key="6">
    <source>
        <dbReference type="ARBA" id="ARBA00022843"/>
    </source>
</evidence>
<keyword evidence="4" id="KW-0244">Early protein</keyword>
<comment type="subcellular location">
    <subcellularLocation>
        <location evidence="1">Host nucleus</location>
    </subcellularLocation>
</comment>
<evidence type="ECO:0000256" key="2">
    <source>
        <dbReference type="ARBA" id="ARBA00022499"/>
    </source>
</evidence>
<keyword evidence="10" id="KW-1185">Reference proteome</keyword>
<dbReference type="Pfam" id="PF07340">
    <property type="entry name" value="Herpes_IE1"/>
    <property type="match status" value="1"/>
</dbReference>
<evidence type="ECO:0000256" key="4">
    <source>
        <dbReference type="ARBA" id="ARBA00022518"/>
    </source>
</evidence>
<dbReference type="Proteomes" id="UP000174965">
    <property type="component" value="Segment"/>
</dbReference>
<reference evidence="9 10" key="1">
    <citation type="journal article" date="2011" name="J. Virol.">
        <title>Genomic sequencing and characterization of cynomolgus macaque cytomegalovirus.</title>
        <authorList>
            <person name="Marsh A.K."/>
            <person name="Willer D.O."/>
            <person name="Ambagala A.P."/>
            <person name="Dzamba M."/>
            <person name="Chan J.K."/>
            <person name="Pilon R."/>
            <person name="Fournier J."/>
            <person name="Sandstrom P."/>
            <person name="Brudno M."/>
            <person name="Macdonald K.S."/>
        </authorList>
    </citation>
    <scope>NUCLEOTIDE SEQUENCE [LARGE SCALE GENOMIC DNA]</scope>
    <source>
        <strain evidence="9 10">Ottawa</strain>
    </source>
</reference>
<name>G8H0Q0_9BETA</name>
<proteinExistence type="predicted"/>
<evidence type="ECO:0000313" key="9">
    <source>
        <dbReference type="EMBL" id="AEQ32248.1"/>
    </source>
</evidence>
<protein>
    <submittedName>
        <fullName evidence="9">Uncharacterized protein</fullName>
    </submittedName>
</protein>
<keyword evidence="7" id="KW-0010">Activator</keyword>
<evidence type="ECO:0000256" key="3">
    <source>
        <dbReference type="ARBA" id="ARBA00022504"/>
    </source>
</evidence>